<accession>A0A1C6J8J9</accession>
<dbReference type="Gene3D" id="3.90.245.10">
    <property type="entry name" value="Ribonucleoside hydrolase-like"/>
    <property type="match status" value="1"/>
</dbReference>
<dbReference type="EMBL" id="FMHG01000001">
    <property type="protein sequence ID" value="SCJ78319.1"/>
    <property type="molecule type" value="Genomic_DNA"/>
</dbReference>
<dbReference type="GO" id="GO:0006152">
    <property type="term" value="P:purine nucleoside catabolic process"/>
    <property type="evidence" value="ECO:0007669"/>
    <property type="project" value="TreeGrafter"/>
</dbReference>
<sequence>MELKKRPVIIDCDPGEDDAVCLFMMFADEQFDILGITPVCGNKPLDFCTTNALRLCELTGYTDIPVLKGAPKAIFREARTAGDIHGATGLGNVVLPDPVKTVEDEYAWDFIYRQAVAHKGELEILAVGPLTNLATALLKYPDLKDYVKQIVIMGGASGMGNMTPTAEFNIWADPEGAKVVFKSGIPMVMMGLEICYDAYVSPEDLKRIRGDKGGRVAGVAADLISKRVDHATANGMPGGVLCDAVSAAYMIDPSVIECEHVHVDVEVSGMLTEGKTVVTRSFTENAKREPNTYLGCGIDQPRFIDLIVAAVEKIDAELAQ</sequence>
<dbReference type="PANTHER" id="PTHR12304">
    <property type="entry name" value="INOSINE-URIDINE PREFERRING NUCLEOSIDE HYDROLASE"/>
    <property type="match status" value="1"/>
</dbReference>
<dbReference type="PANTHER" id="PTHR12304:SF4">
    <property type="entry name" value="URIDINE NUCLEOSIDASE"/>
    <property type="match status" value="1"/>
</dbReference>
<dbReference type="AlphaFoldDB" id="A0A1C6J8J9"/>
<dbReference type="EC" id="3.2.2.8" evidence="4"/>
<dbReference type="Pfam" id="PF01156">
    <property type="entry name" value="IU_nuc_hydro"/>
    <property type="match status" value="1"/>
</dbReference>
<dbReference type="CDD" id="cd02651">
    <property type="entry name" value="nuc_hydro_IU_UC_XIUA"/>
    <property type="match status" value="1"/>
</dbReference>
<evidence type="ECO:0000256" key="2">
    <source>
        <dbReference type="ARBA" id="ARBA00023295"/>
    </source>
</evidence>
<keyword evidence="2 4" id="KW-0326">Glycosidase</keyword>
<evidence type="ECO:0000313" key="4">
    <source>
        <dbReference type="EMBL" id="SCJ78319.1"/>
    </source>
</evidence>
<dbReference type="GO" id="GO:0050263">
    <property type="term" value="F:ribosylpyrimidine nucleosidase activity"/>
    <property type="evidence" value="ECO:0007669"/>
    <property type="project" value="UniProtKB-EC"/>
</dbReference>
<evidence type="ECO:0000259" key="3">
    <source>
        <dbReference type="Pfam" id="PF01156"/>
    </source>
</evidence>
<dbReference type="InterPro" id="IPR036452">
    <property type="entry name" value="Ribo_hydro-like"/>
</dbReference>
<name>A0A1C6J8J9_9FIRM</name>
<gene>
    <name evidence="4" type="primary">rihB_12</name>
    <name evidence="4" type="ORF">SAMEA3545359_01992</name>
</gene>
<reference evidence="4" key="1">
    <citation type="submission" date="2015-09" db="EMBL/GenBank/DDBJ databases">
        <authorList>
            <consortium name="Pathogen Informatics"/>
        </authorList>
    </citation>
    <scope>NUCLEOTIDE SEQUENCE</scope>
    <source>
        <strain evidence="4">2789STDY5834896</strain>
    </source>
</reference>
<dbReference type="GO" id="GO:0005829">
    <property type="term" value="C:cytosol"/>
    <property type="evidence" value="ECO:0007669"/>
    <property type="project" value="TreeGrafter"/>
</dbReference>
<dbReference type="GO" id="GO:0008477">
    <property type="term" value="F:purine nucleosidase activity"/>
    <property type="evidence" value="ECO:0007669"/>
    <property type="project" value="TreeGrafter"/>
</dbReference>
<proteinExistence type="predicted"/>
<dbReference type="InterPro" id="IPR023186">
    <property type="entry name" value="IUNH"/>
</dbReference>
<feature type="domain" description="Inosine/uridine-preferring nucleoside hydrolase" evidence="3">
    <location>
        <begin position="8"/>
        <end position="304"/>
    </location>
</feature>
<keyword evidence="1 4" id="KW-0378">Hydrolase</keyword>
<protein>
    <submittedName>
        <fullName evidence="4">Pyrimidine-specific ribonucleoside hydrolase rihB</fullName>
        <ecNumber evidence="4">3.2.2.8</ecNumber>
    </submittedName>
</protein>
<dbReference type="SUPFAM" id="SSF53590">
    <property type="entry name" value="Nucleoside hydrolase"/>
    <property type="match status" value="1"/>
</dbReference>
<evidence type="ECO:0000256" key="1">
    <source>
        <dbReference type="ARBA" id="ARBA00022801"/>
    </source>
</evidence>
<organism evidence="4">
    <name type="scientific">uncultured Anaerotruncus sp</name>
    <dbReference type="NCBI Taxonomy" id="905011"/>
    <lineage>
        <taxon>Bacteria</taxon>
        <taxon>Bacillati</taxon>
        <taxon>Bacillota</taxon>
        <taxon>Clostridia</taxon>
        <taxon>Eubacteriales</taxon>
        <taxon>Oscillospiraceae</taxon>
        <taxon>Anaerotruncus</taxon>
        <taxon>environmental samples</taxon>
    </lineage>
</organism>
<dbReference type="InterPro" id="IPR001910">
    <property type="entry name" value="Inosine/uridine_hydrolase_dom"/>
</dbReference>